<reference evidence="1" key="1">
    <citation type="submission" date="2020-05" db="EMBL/GenBank/DDBJ databases">
        <title>Large-scale comparative analyses of tick genomes elucidate their genetic diversity and vector capacities.</title>
        <authorList>
            <person name="Jia N."/>
            <person name="Wang J."/>
            <person name="Shi W."/>
            <person name="Du L."/>
            <person name="Sun Y."/>
            <person name="Zhan W."/>
            <person name="Jiang J."/>
            <person name="Wang Q."/>
            <person name="Zhang B."/>
            <person name="Ji P."/>
            <person name="Sakyi L.B."/>
            <person name="Cui X."/>
            <person name="Yuan T."/>
            <person name="Jiang B."/>
            <person name="Yang W."/>
            <person name="Lam T.T.-Y."/>
            <person name="Chang Q."/>
            <person name="Ding S."/>
            <person name="Wang X."/>
            <person name="Zhu J."/>
            <person name="Ruan X."/>
            <person name="Zhao L."/>
            <person name="Wei J."/>
            <person name="Que T."/>
            <person name="Du C."/>
            <person name="Cheng J."/>
            <person name="Dai P."/>
            <person name="Han X."/>
            <person name="Huang E."/>
            <person name="Gao Y."/>
            <person name="Liu J."/>
            <person name="Shao H."/>
            <person name="Ye R."/>
            <person name="Li L."/>
            <person name="Wei W."/>
            <person name="Wang X."/>
            <person name="Wang C."/>
            <person name="Yang T."/>
            <person name="Huo Q."/>
            <person name="Li W."/>
            <person name="Guo W."/>
            <person name="Chen H."/>
            <person name="Zhou L."/>
            <person name="Ni X."/>
            <person name="Tian J."/>
            <person name="Zhou Y."/>
            <person name="Sheng Y."/>
            <person name="Liu T."/>
            <person name="Pan Y."/>
            <person name="Xia L."/>
            <person name="Li J."/>
            <person name="Zhao F."/>
            <person name="Cao W."/>
        </authorList>
    </citation>
    <scope>NUCLEOTIDE SEQUENCE</scope>
    <source>
        <strain evidence="1">Dsil-2018</strain>
    </source>
</reference>
<dbReference type="EMBL" id="CM023477">
    <property type="protein sequence ID" value="KAH7937324.1"/>
    <property type="molecule type" value="Genomic_DNA"/>
</dbReference>
<protein>
    <submittedName>
        <fullName evidence="1">Uncharacterized protein</fullName>
    </submittedName>
</protein>
<name>A0ACB8C8X0_DERSI</name>
<sequence length="299" mass="34151">MCRWRRQRHNKKLRRRIAKLERDIEAHRATLERQQWGQICNSLNGQMGCKKTWHLLRHLIDPGSSKSAVRKQFERIIHQYPGTDEELLEELANRYINTSHQNQKSSSANATTVQLPQYTGIPNQELDADISEAEASRQTKADGTAPDENNSRKEEALETQPTHRHVSRLTCSSTDETHTLHITYEDIQHNPIIGSLLRQIEEMRRQNQEKELAMAGLAEQLGGSASQLNALVESVNTRKNAVSGQREDPENCRATHCHSDRAKPYTQTTLLANSENRRNGGQTEEANKAREPKEVKQLK</sequence>
<organism evidence="1 2">
    <name type="scientific">Dermacentor silvarum</name>
    <name type="common">Tick</name>
    <dbReference type="NCBI Taxonomy" id="543639"/>
    <lineage>
        <taxon>Eukaryota</taxon>
        <taxon>Metazoa</taxon>
        <taxon>Ecdysozoa</taxon>
        <taxon>Arthropoda</taxon>
        <taxon>Chelicerata</taxon>
        <taxon>Arachnida</taxon>
        <taxon>Acari</taxon>
        <taxon>Parasitiformes</taxon>
        <taxon>Ixodida</taxon>
        <taxon>Ixodoidea</taxon>
        <taxon>Ixodidae</taxon>
        <taxon>Rhipicephalinae</taxon>
        <taxon>Dermacentor</taxon>
    </lineage>
</organism>
<evidence type="ECO:0000313" key="2">
    <source>
        <dbReference type="Proteomes" id="UP000821865"/>
    </source>
</evidence>
<dbReference type="Proteomes" id="UP000821865">
    <property type="component" value="Chromosome 8"/>
</dbReference>
<gene>
    <name evidence="1" type="ORF">HPB49_010768</name>
</gene>
<keyword evidence="2" id="KW-1185">Reference proteome</keyword>
<evidence type="ECO:0000313" key="1">
    <source>
        <dbReference type="EMBL" id="KAH7937324.1"/>
    </source>
</evidence>
<comment type="caution">
    <text evidence="1">The sequence shown here is derived from an EMBL/GenBank/DDBJ whole genome shotgun (WGS) entry which is preliminary data.</text>
</comment>
<accession>A0ACB8C8X0</accession>
<proteinExistence type="predicted"/>